<accession>A0A562VKI9</accession>
<dbReference type="Proteomes" id="UP000319449">
    <property type="component" value="Unassembled WGS sequence"/>
</dbReference>
<evidence type="ECO:0000313" key="2">
    <source>
        <dbReference type="Proteomes" id="UP000319449"/>
    </source>
</evidence>
<name>A0A562VKI9_9BACT</name>
<evidence type="ECO:0000313" key="1">
    <source>
        <dbReference type="EMBL" id="TWJ18294.1"/>
    </source>
</evidence>
<dbReference type="AlphaFoldDB" id="A0A562VKI9"/>
<comment type="caution">
    <text evidence="1">The sequence shown here is derived from an EMBL/GenBank/DDBJ whole genome shotgun (WGS) entry which is preliminary data.</text>
</comment>
<protein>
    <recommendedName>
        <fullName evidence="3">Cytosolic protein</fullName>
    </recommendedName>
</protein>
<gene>
    <name evidence="1" type="ORF">JN12_02697</name>
</gene>
<dbReference type="RefSeq" id="WP_145023611.1">
    <property type="nucleotide sequence ID" value="NZ_VLLN01000017.1"/>
</dbReference>
<dbReference type="EMBL" id="VLLN01000017">
    <property type="protein sequence ID" value="TWJ18294.1"/>
    <property type="molecule type" value="Genomic_DNA"/>
</dbReference>
<evidence type="ECO:0008006" key="3">
    <source>
        <dbReference type="Google" id="ProtNLM"/>
    </source>
</evidence>
<dbReference type="Pfam" id="PF19620">
    <property type="entry name" value="DUF6125"/>
    <property type="match status" value="1"/>
</dbReference>
<proteinExistence type="predicted"/>
<sequence>MSSTVQAGDEGVRLLSDLSKEELIAIILDDAKNWLAHDGLWFQAVEKAHGMDAAIDADREAWRYFTVIEAKRIMERQGLKPGGGIPALMKCLNYRLYARLNLQDCIEVSTNRVVFRMLDCRVQSARKRKGLSDFPCKNVGLVEYAEFARTVDPRIRTNCIACPPDAHPDEYWCAWEFVVEE</sequence>
<dbReference type="OrthoDB" id="9793253at2"/>
<organism evidence="1 2">
    <name type="scientific">Geobacter argillaceus</name>
    <dbReference type="NCBI Taxonomy" id="345631"/>
    <lineage>
        <taxon>Bacteria</taxon>
        <taxon>Pseudomonadati</taxon>
        <taxon>Thermodesulfobacteriota</taxon>
        <taxon>Desulfuromonadia</taxon>
        <taxon>Geobacterales</taxon>
        <taxon>Geobacteraceae</taxon>
        <taxon>Geobacter</taxon>
    </lineage>
</organism>
<keyword evidence="2" id="KW-1185">Reference proteome</keyword>
<reference evidence="1 2" key="1">
    <citation type="submission" date="2019-07" db="EMBL/GenBank/DDBJ databases">
        <title>Genomic Encyclopedia of Archaeal and Bacterial Type Strains, Phase II (KMG-II): from individual species to whole genera.</title>
        <authorList>
            <person name="Goeker M."/>
        </authorList>
    </citation>
    <scope>NUCLEOTIDE SEQUENCE [LARGE SCALE GENOMIC DNA]</scope>
    <source>
        <strain evidence="1 2">ATCC BAA-1139</strain>
    </source>
</reference>